<dbReference type="EMBL" id="KQ241894">
    <property type="protein sequence ID" value="KNC82769.1"/>
    <property type="molecule type" value="Genomic_DNA"/>
</dbReference>
<dbReference type="Pfam" id="PF00719">
    <property type="entry name" value="Pyrophosphatase"/>
    <property type="match status" value="1"/>
</dbReference>
<dbReference type="Proteomes" id="UP000054560">
    <property type="component" value="Unassembled WGS sequence"/>
</dbReference>
<dbReference type="eggNOG" id="KOG1626">
    <property type="taxonomic scope" value="Eukaryota"/>
</dbReference>
<dbReference type="InterPro" id="IPR008162">
    <property type="entry name" value="Pyrophosphatase"/>
</dbReference>
<comment type="cofactor">
    <cofactor evidence="1">
        <name>Mg(2+)</name>
        <dbReference type="ChEBI" id="CHEBI:18420"/>
    </cofactor>
</comment>
<keyword evidence="6" id="KW-0460">Magnesium</keyword>
<evidence type="ECO:0000256" key="2">
    <source>
        <dbReference type="ARBA" id="ARBA00006220"/>
    </source>
</evidence>
<evidence type="ECO:0000256" key="1">
    <source>
        <dbReference type="ARBA" id="ARBA00001946"/>
    </source>
</evidence>
<protein>
    <recommendedName>
        <fullName evidence="3">inorganic diphosphatase</fullName>
        <ecNumber evidence="3">3.6.1.1</ecNumber>
    </recommendedName>
</protein>
<dbReference type="RefSeq" id="XP_014156671.1">
    <property type="nucleotide sequence ID" value="XM_014301196.1"/>
</dbReference>
<evidence type="ECO:0000256" key="4">
    <source>
        <dbReference type="ARBA" id="ARBA00022723"/>
    </source>
</evidence>
<dbReference type="EC" id="3.6.1.1" evidence="3"/>
<dbReference type="CDD" id="cd00412">
    <property type="entry name" value="pyrophosphatase"/>
    <property type="match status" value="1"/>
</dbReference>
<dbReference type="GO" id="GO:0005737">
    <property type="term" value="C:cytoplasm"/>
    <property type="evidence" value="ECO:0007669"/>
    <property type="project" value="InterPro"/>
</dbReference>
<dbReference type="PROSITE" id="PS00387">
    <property type="entry name" value="PPASE"/>
    <property type="match status" value="1"/>
</dbReference>
<comment type="similarity">
    <text evidence="2">Belongs to the PPase family.</text>
</comment>
<evidence type="ECO:0000256" key="6">
    <source>
        <dbReference type="ARBA" id="ARBA00022842"/>
    </source>
</evidence>
<gene>
    <name evidence="7" type="ORF">SARC_04957</name>
</gene>
<proteinExistence type="inferred from homology"/>
<evidence type="ECO:0000256" key="5">
    <source>
        <dbReference type="ARBA" id="ARBA00022801"/>
    </source>
</evidence>
<dbReference type="GO" id="GO:0004427">
    <property type="term" value="F:inorganic diphosphate phosphatase activity"/>
    <property type="evidence" value="ECO:0007669"/>
    <property type="project" value="UniProtKB-EC"/>
</dbReference>
<dbReference type="Gene3D" id="3.90.80.10">
    <property type="entry name" value="Inorganic pyrophosphatase"/>
    <property type="match status" value="1"/>
</dbReference>
<accession>A0A0L0G1Q3</accession>
<evidence type="ECO:0000256" key="3">
    <source>
        <dbReference type="ARBA" id="ARBA00012146"/>
    </source>
</evidence>
<dbReference type="InterPro" id="IPR036649">
    <property type="entry name" value="Pyrophosphatase_sf"/>
</dbReference>
<name>A0A0L0G1Q3_9EUKA</name>
<dbReference type="STRING" id="667725.A0A0L0G1Q3"/>
<dbReference type="PANTHER" id="PTHR10286">
    <property type="entry name" value="INORGANIC PYROPHOSPHATASE"/>
    <property type="match status" value="1"/>
</dbReference>
<dbReference type="AlphaFoldDB" id="A0A0L0G1Q3"/>
<dbReference type="SUPFAM" id="SSF50324">
    <property type="entry name" value="Inorganic pyrophosphatase"/>
    <property type="match status" value="1"/>
</dbReference>
<sequence length="258" mass="28967">MLATTLTRLGRMSRSTRWSVHRGLTARTLTSIAFKNTAAPGETANLMFEREGKPISPWHDIPLSSTEGLYNMVTEIPKGTNAKMEICTDKDYNPIVQDYKNGKPRFLTHGNVLYNYGALPQTWEDPEHKVEDAENLPGDNDPLDIIDIGSMPQSMGTVSQVKVLGVLGLIDEGECDWKVLCINHDDPLAKTLHDIDDVEEQCPGVVKSIMEWYRDYKIVDGKPQNRYAFDGIAKDKAYAEKVIAECHGMWRGRQAAQK</sequence>
<reference evidence="7 8" key="1">
    <citation type="submission" date="2011-02" db="EMBL/GenBank/DDBJ databases">
        <title>The Genome Sequence of Sphaeroforma arctica JP610.</title>
        <authorList>
            <consortium name="The Broad Institute Genome Sequencing Platform"/>
            <person name="Russ C."/>
            <person name="Cuomo C."/>
            <person name="Young S.K."/>
            <person name="Zeng Q."/>
            <person name="Gargeya S."/>
            <person name="Alvarado L."/>
            <person name="Berlin A."/>
            <person name="Chapman S.B."/>
            <person name="Chen Z."/>
            <person name="Freedman E."/>
            <person name="Gellesch M."/>
            <person name="Goldberg J."/>
            <person name="Griggs A."/>
            <person name="Gujja S."/>
            <person name="Heilman E."/>
            <person name="Heiman D."/>
            <person name="Howarth C."/>
            <person name="Mehta T."/>
            <person name="Neiman D."/>
            <person name="Pearson M."/>
            <person name="Roberts A."/>
            <person name="Saif S."/>
            <person name="Shea T."/>
            <person name="Shenoy N."/>
            <person name="Sisk P."/>
            <person name="Stolte C."/>
            <person name="Sykes S."/>
            <person name="White J."/>
            <person name="Yandava C."/>
            <person name="Burger G."/>
            <person name="Gray M.W."/>
            <person name="Holland P.W.H."/>
            <person name="King N."/>
            <person name="Lang F.B.F."/>
            <person name="Roger A.J."/>
            <person name="Ruiz-Trillo I."/>
            <person name="Haas B."/>
            <person name="Nusbaum C."/>
            <person name="Birren B."/>
        </authorList>
    </citation>
    <scope>NUCLEOTIDE SEQUENCE [LARGE SCALE GENOMIC DNA]</scope>
    <source>
        <strain evidence="7 8">JP610</strain>
    </source>
</reference>
<dbReference type="GO" id="GO:0006796">
    <property type="term" value="P:phosphate-containing compound metabolic process"/>
    <property type="evidence" value="ECO:0007669"/>
    <property type="project" value="InterPro"/>
</dbReference>
<dbReference type="GeneID" id="25905461"/>
<dbReference type="OrthoDB" id="1608002at2759"/>
<keyword evidence="4" id="KW-0479">Metal-binding</keyword>
<evidence type="ECO:0000313" key="8">
    <source>
        <dbReference type="Proteomes" id="UP000054560"/>
    </source>
</evidence>
<organism evidence="7 8">
    <name type="scientific">Sphaeroforma arctica JP610</name>
    <dbReference type="NCBI Taxonomy" id="667725"/>
    <lineage>
        <taxon>Eukaryota</taxon>
        <taxon>Ichthyosporea</taxon>
        <taxon>Ichthyophonida</taxon>
        <taxon>Sphaeroforma</taxon>
    </lineage>
</organism>
<dbReference type="GO" id="GO:0000287">
    <property type="term" value="F:magnesium ion binding"/>
    <property type="evidence" value="ECO:0007669"/>
    <property type="project" value="InterPro"/>
</dbReference>
<evidence type="ECO:0000313" key="7">
    <source>
        <dbReference type="EMBL" id="KNC82769.1"/>
    </source>
</evidence>
<keyword evidence="8" id="KW-1185">Reference proteome</keyword>
<keyword evidence="5" id="KW-0378">Hydrolase</keyword>